<evidence type="ECO:0000313" key="3">
    <source>
        <dbReference type="Proteomes" id="UP001165492"/>
    </source>
</evidence>
<protein>
    <submittedName>
        <fullName evidence="2">DUF2933 domain-containing protein</fullName>
    </submittedName>
</protein>
<keyword evidence="1" id="KW-0472">Membrane</keyword>
<reference evidence="2" key="1">
    <citation type="submission" date="2021-11" db="EMBL/GenBank/DDBJ databases">
        <title>Description of a new species Pelosinus isolated from the bottom sediments of Lake Baikal.</title>
        <authorList>
            <person name="Zakharyuk A."/>
        </authorList>
    </citation>
    <scope>NUCLEOTIDE SEQUENCE</scope>
    <source>
        <strain evidence="2">Bkl1</strain>
    </source>
</reference>
<gene>
    <name evidence="2" type="ORF">LMF89_21175</name>
</gene>
<keyword evidence="1" id="KW-0812">Transmembrane</keyword>
<evidence type="ECO:0000256" key="1">
    <source>
        <dbReference type="SAM" id="Phobius"/>
    </source>
</evidence>
<proteinExistence type="predicted"/>
<dbReference type="Pfam" id="PF11666">
    <property type="entry name" value="DUF2933"/>
    <property type="match status" value="1"/>
</dbReference>
<name>A0ABS8HXG0_9FIRM</name>
<accession>A0ABS8HXG0</accession>
<comment type="caution">
    <text evidence="2">The sequence shown here is derived from an EMBL/GenBank/DDBJ whole genome shotgun (WGS) entry which is preliminary data.</text>
</comment>
<keyword evidence="3" id="KW-1185">Reference proteome</keyword>
<keyword evidence="1" id="KW-1133">Transmembrane helix</keyword>
<organism evidence="2 3">
    <name type="scientific">Pelosinus baikalensis</name>
    <dbReference type="NCBI Taxonomy" id="2892015"/>
    <lineage>
        <taxon>Bacteria</taxon>
        <taxon>Bacillati</taxon>
        <taxon>Bacillota</taxon>
        <taxon>Negativicutes</taxon>
        <taxon>Selenomonadales</taxon>
        <taxon>Sporomusaceae</taxon>
        <taxon>Pelosinus</taxon>
    </lineage>
</organism>
<dbReference type="Proteomes" id="UP001165492">
    <property type="component" value="Unassembled WGS sequence"/>
</dbReference>
<dbReference type="InterPro" id="IPR021682">
    <property type="entry name" value="DUF2933"/>
</dbReference>
<sequence>MEQSKQVPLAKGQGPSHVQHQGCGGGWKHMVMMMVCCLAPLGLVLLLKQNGYDGSANYLVLLMCPLMHFVMMRSMGKKAEGEKQSS</sequence>
<feature type="transmembrane region" description="Helical" evidence="1">
    <location>
        <begin position="59"/>
        <end position="76"/>
    </location>
</feature>
<evidence type="ECO:0000313" key="2">
    <source>
        <dbReference type="EMBL" id="MCC5467851.1"/>
    </source>
</evidence>
<dbReference type="RefSeq" id="WP_229536790.1">
    <property type="nucleotide sequence ID" value="NZ_JAJHJB010000042.1"/>
</dbReference>
<feature type="transmembrane region" description="Helical" evidence="1">
    <location>
        <begin position="30"/>
        <end position="47"/>
    </location>
</feature>
<dbReference type="EMBL" id="JAJHJB010000042">
    <property type="protein sequence ID" value="MCC5467851.1"/>
    <property type="molecule type" value="Genomic_DNA"/>
</dbReference>